<organism evidence="1 2">
    <name type="scientific">Angiostrongylus cantonensis</name>
    <name type="common">Rat lungworm</name>
    <dbReference type="NCBI Taxonomy" id="6313"/>
    <lineage>
        <taxon>Eukaryota</taxon>
        <taxon>Metazoa</taxon>
        <taxon>Ecdysozoa</taxon>
        <taxon>Nematoda</taxon>
        <taxon>Chromadorea</taxon>
        <taxon>Rhabditida</taxon>
        <taxon>Rhabditina</taxon>
        <taxon>Rhabditomorpha</taxon>
        <taxon>Strongyloidea</taxon>
        <taxon>Metastrongylidae</taxon>
        <taxon>Angiostrongylus</taxon>
    </lineage>
</organism>
<dbReference type="AlphaFoldDB" id="A0A0K0DPD4"/>
<keyword evidence="1" id="KW-1185">Reference proteome</keyword>
<protein>
    <submittedName>
        <fullName evidence="2">Transposase</fullName>
    </submittedName>
</protein>
<name>A0A0K0DPD4_ANGCA</name>
<reference evidence="2" key="2">
    <citation type="submission" date="2017-02" db="UniProtKB">
        <authorList>
            <consortium name="WormBaseParasite"/>
        </authorList>
    </citation>
    <scope>IDENTIFICATION</scope>
</reference>
<evidence type="ECO:0000313" key="2">
    <source>
        <dbReference type="WBParaSite" id="ACAC_0001362301-mRNA-1"/>
    </source>
</evidence>
<reference evidence="1" key="1">
    <citation type="submission" date="2012-09" db="EMBL/GenBank/DDBJ databases">
        <authorList>
            <person name="Martin A.A."/>
        </authorList>
    </citation>
    <scope>NUCLEOTIDE SEQUENCE</scope>
</reference>
<dbReference type="WBParaSite" id="ACAC_0001362301-mRNA-1">
    <property type="protein sequence ID" value="ACAC_0001362301-mRNA-1"/>
    <property type="gene ID" value="ACAC_0001362301"/>
</dbReference>
<proteinExistence type="predicted"/>
<accession>A0A0K0DPD4</accession>
<dbReference type="Proteomes" id="UP000035642">
    <property type="component" value="Unassembled WGS sequence"/>
</dbReference>
<sequence>MYGLSYKFRRELMLAAARVIPRRRISSSVSENWLLMVIFELSFHNVEVKVLKEPIVFLVSVTENVVFPIAD</sequence>
<evidence type="ECO:0000313" key="1">
    <source>
        <dbReference type="Proteomes" id="UP000035642"/>
    </source>
</evidence>